<accession>A0AAV4MYN2</accession>
<dbReference type="AlphaFoldDB" id="A0AAV4MYN2"/>
<evidence type="ECO:0000313" key="7">
    <source>
        <dbReference type="Proteomes" id="UP001054945"/>
    </source>
</evidence>
<name>A0AAV4MYN2_CAEEX</name>
<evidence type="ECO:0000256" key="1">
    <source>
        <dbReference type="ARBA" id="ARBA00004123"/>
    </source>
</evidence>
<evidence type="ECO:0000313" key="6">
    <source>
        <dbReference type="EMBL" id="GIX77657.1"/>
    </source>
</evidence>
<evidence type="ECO:0000256" key="2">
    <source>
        <dbReference type="ARBA" id="ARBA00022723"/>
    </source>
</evidence>
<gene>
    <name evidence="6" type="ORF">CEXT_81571</name>
</gene>
<evidence type="ECO:0000256" key="4">
    <source>
        <dbReference type="ARBA" id="ARBA00022833"/>
    </source>
</evidence>
<keyword evidence="7" id="KW-1185">Reference proteome</keyword>
<dbReference type="GO" id="GO:0046872">
    <property type="term" value="F:metal ion binding"/>
    <property type="evidence" value="ECO:0007669"/>
    <property type="project" value="UniProtKB-KW"/>
</dbReference>
<feature type="compositionally biased region" description="Low complexity" evidence="5">
    <location>
        <begin position="87"/>
        <end position="114"/>
    </location>
</feature>
<dbReference type="EMBL" id="BPLR01002781">
    <property type="protein sequence ID" value="GIX77657.1"/>
    <property type="molecule type" value="Genomic_DNA"/>
</dbReference>
<reference evidence="6 7" key="1">
    <citation type="submission" date="2021-06" db="EMBL/GenBank/DDBJ databases">
        <title>Caerostris extrusa draft genome.</title>
        <authorList>
            <person name="Kono N."/>
            <person name="Arakawa K."/>
        </authorList>
    </citation>
    <scope>NUCLEOTIDE SEQUENCE [LARGE SCALE GENOMIC DNA]</scope>
</reference>
<proteinExistence type="predicted"/>
<organism evidence="6 7">
    <name type="scientific">Caerostris extrusa</name>
    <name type="common">Bark spider</name>
    <name type="synonym">Caerostris bankana</name>
    <dbReference type="NCBI Taxonomy" id="172846"/>
    <lineage>
        <taxon>Eukaryota</taxon>
        <taxon>Metazoa</taxon>
        <taxon>Ecdysozoa</taxon>
        <taxon>Arthropoda</taxon>
        <taxon>Chelicerata</taxon>
        <taxon>Arachnida</taxon>
        <taxon>Araneae</taxon>
        <taxon>Araneomorphae</taxon>
        <taxon>Entelegynae</taxon>
        <taxon>Araneoidea</taxon>
        <taxon>Araneidae</taxon>
        <taxon>Caerostris</taxon>
    </lineage>
</organism>
<dbReference type="GO" id="GO:0000978">
    <property type="term" value="F:RNA polymerase II cis-regulatory region sequence-specific DNA binding"/>
    <property type="evidence" value="ECO:0007669"/>
    <property type="project" value="TreeGrafter"/>
</dbReference>
<protein>
    <submittedName>
        <fullName evidence="6">Uncharacterized protein</fullName>
    </submittedName>
</protein>
<feature type="region of interest" description="Disordered" evidence="5">
    <location>
        <begin position="85"/>
        <end position="114"/>
    </location>
</feature>
<dbReference type="PANTHER" id="PTHR45891:SF3">
    <property type="entry name" value="ZINC FINGER PROTEIN 2"/>
    <property type="match status" value="1"/>
</dbReference>
<dbReference type="PANTHER" id="PTHR45891">
    <property type="entry name" value="ZINC FINGER HOMEOBOX PROTEIN"/>
    <property type="match status" value="1"/>
</dbReference>
<keyword evidence="4" id="KW-0862">Zinc</keyword>
<comment type="subcellular location">
    <subcellularLocation>
        <location evidence="1">Nucleus</location>
    </subcellularLocation>
</comment>
<comment type="caution">
    <text evidence="6">The sequence shown here is derived from an EMBL/GenBank/DDBJ whole genome shotgun (WGS) entry which is preliminary data.</text>
</comment>
<evidence type="ECO:0000256" key="5">
    <source>
        <dbReference type="SAM" id="MobiDB-lite"/>
    </source>
</evidence>
<dbReference type="Proteomes" id="UP001054945">
    <property type="component" value="Unassembled WGS sequence"/>
</dbReference>
<dbReference type="InterPro" id="IPR051968">
    <property type="entry name" value="ZnFinger_Homeobox_TR"/>
</dbReference>
<dbReference type="GO" id="GO:0005634">
    <property type="term" value="C:nucleus"/>
    <property type="evidence" value="ECO:0007669"/>
    <property type="project" value="UniProtKB-SubCell"/>
</dbReference>
<feature type="region of interest" description="Disordered" evidence="5">
    <location>
        <begin position="151"/>
        <end position="190"/>
    </location>
</feature>
<keyword evidence="2" id="KW-0479">Metal-binding</keyword>
<evidence type="ECO:0000256" key="3">
    <source>
        <dbReference type="ARBA" id="ARBA00022737"/>
    </source>
</evidence>
<dbReference type="GO" id="GO:0000981">
    <property type="term" value="F:DNA-binding transcription factor activity, RNA polymerase II-specific"/>
    <property type="evidence" value="ECO:0007669"/>
    <property type="project" value="TreeGrafter"/>
</dbReference>
<sequence length="224" mass="24162">MEECSENKEQQVLEDYIKTAKAIAEKIVILIPIGSINATGVKELLLLDKAILPVIIKRSYIGRGEKFHYNSVSHLHKLKLSMKENNAPNSTASTPVSSTSVASPSSPSVVTTSSSNASTLDIHVRSVLHQSKATRIQELVLSGELDLTSSLVERPDSNPSSEIAQTKTSESITTPSENSSNNLPTTTSQTLKTSGNSCFTNICNIVFDHHTSDLLSSVFISFTS</sequence>
<keyword evidence="3" id="KW-0677">Repeat</keyword>